<dbReference type="Proteomes" id="UP000037136">
    <property type="component" value="Unassembled WGS sequence"/>
</dbReference>
<evidence type="ECO:0000313" key="2">
    <source>
        <dbReference type="EMBL" id="PFH60240.1"/>
    </source>
</evidence>
<evidence type="ECO:0000256" key="1">
    <source>
        <dbReference type="SAM" id="MobiDB-lite"/>
    </source>
</evidence>
<reference evidence="2 3" key="2">
    <citation type="journal article" date="2017" name="Sci. Rep.">
        <title>Ant-infecting Ophiocordyceps genomes reveal a high diversity of potential behavioral manipulation genes and a possible major role for enterotoxins.</title>
        <authorList>
            <person name="de Bekker C."/>
            <person name="Ohm R.A."/>
            <person name="Evans H.C."/>
            <person name="Brachmann A."/>
            <person name="Hughes D.P."/>
        </authorList>
    </citation>
    <scope>NUCLEOTIDE SEQUENCE [LARGE SCALE GENOMIC DNA]</scope>
    <source>
        <strain evidence="2 3">SC16a</strain>
    </source>
</reference>
<protein>
    <submittedName>
        <fullName evidence="2">Uncharacterized protein</fullName>
    </submittedName>
</protein>
<reference evidence="2 3" key="1">
    <citation type="journal article" date="2015" name="BMC Genomics">
        <title>Gene expression during zombie ant biting behavior reflects the complexity underlying fungal parasitic behavioral manipulation.</title>
        <authorList>
            <person name="de Bekker C."/>
            <person name="Ohm R.A."/>
            <person name="Loreto R.G."/>
            <person name="Sebastian A."/>
            <person name="Albert I."/>
            <person name="Merrow M."/>
            <person name="Brachmann A."/>
            <person name="Hughes D.P."/>
        </authorList>
    </citation>
    <scope>NUCLEOTIDE SEQUENCE [LARGE SCALE GENOMIC DNA]</scope>
    <source>
        <strain evidence="2 3">SC16a</strain>
    </source>
</reference>
<feature type="region of interest" description="Disordered" evidence="1">
    <location>
        <begin position="33"/>
        <end position="101"/>
    </location>
</feature>
<comment type="caution">
    <text evidence="2">The sequence shown here is derived from an EMBL/GenBank/DDBJ whole genome shotgun (WGS) entry which is preliminary data.</text>
</comment>
<name>A0A2A9PH77_OPHUN</name>
<accession>A0A2A9PH77</accession>
<gene>
    <name evidence="2" type="ORF">XA68_11267</name>
</gene>
<dbReference type="AlphaFoldDB" id="A0A2A9PH77"/>
<evidence type="ECO:0000313" key="3">
    <source>
        <dbReference type="Proteomes" id="UP000037136"/>
    </source>
</evidence>
<dbReference type="EMBL" id="LAZP02000141">
    <property type="protein sequence ID" value="PFH60240.1"/>
    <property type="molecule type" value="Genomic_DNA"/>
</dbReference>
<organism evidence="2 3">
    <name type="scientific">Ophiocordyceps unilateralis</name>
    <name type="common">Zombie-ant fungus</name>
    <name type="synonym">Torrubia unilateralis</name>
    <dbReference type="NCBI Taxonomy" id="268505"/>
    <lineage>
        <taxon>Eukaryota</taxon>
        <taxon>Fungi</taxon>
        <taxon>Dikarya</taxon>
        <taxon>Ascomycota</taxon>
        <taxon>Pezizomycotina</taxon>
        <taxon>Sordariomycetes</taxon>
        <taxon>Hypocreomycetidae</taxon>
        <taxon>Hypocreales</taxon>
        <taxon>Ophiocordycipitaceae</taxon>
        <taxon>Ophiocordyceps</taxon>
    </lineage>
</organism>
<proteinExistence type="predicted"/>
<keyword evidence="3" id="KW-1185">Reference proteome</keyword>
<sequence>MVLYQVGHYGKAISALASVFQCLPQTRRSDPFRAPFLAPLPVSPPPRQSQQPKRGKGSWQGPSSSDFSDAEISNDDRCSKLYGPARSSPSPSQSSMHGFAT</sequence>